<comment type="similarity">
    <text evidence="2">Belongs to the SsgA family.</text>
</comment>
<keyword evidence="7" id="KW-0175">Coiled coil</keyword>
<name>A0ABS8BDY8_9ACTN</name>
<evidence type="ECO:0000256" key="1">
    <source>
        <dbReference type="ARBA" id="ARBA00004431"/>
    </source>
</evidence>
<protein>
    <submittedName>
        <fullName evidence="9">SsgA family sporulation/cell division regulator</fullName>
    </submittedName>
</protein>
<evidence type="ECO:0000256" key="5">
    <source>
        <dbReference type="ARBA" id="ARBA00023210"/>
    </source>
</evidence>
<evidence type="ECO:0000256" key="3">
    <source>
        <dbReference type="ARBA" id="ARBA00022618"/>
    </source>
</evidence>
<dbReference type="InterPro" id="IPR006776">
    <property type="entry name" value="SsgB"/>
</dbReference>
<feature type="region of interest" description="Disordered" evidence="8">
    <location>
        <begin position="1"/>
        <end position="24"/>
    </location>
</feature>
<proteinExistence type="inferred from homology"/>
<evidence type="ECO:0000256" key="4">
    <source>
        <dbReference type="ARBA" id="ARBA00022969"/>
    </source>
</evidence>
<keyword evidence="4" id="KW-0749">Sporulation</keyword>
<dbReference type="Pfam" id="PF04686">
    <property type="entry name" value="SsgA"/>
    <property type="match status" value="1"/>
</dbReference>
<evidence type="ECO:0000256" key="2">
    <source>
        <dbReference type="ARBA" id="ARBA00009323"/>
    </source>
</evidence>
<feature type="region of interest" description="Disordered" evidence="8">
    <location>
        <begin position="57"/>
        <end position="101"/>
    </location>
</feature>
<feature type="coiled-coil region" evidence="7">
    <location>
        <begin position="269"/>
        <end position="296"/>
    </location>
</feature>
<keyword evidence="10" id="KW-1185">Reference proteome</keyword>
<dbReference type="Gene3D" id="2.30.31.20">
    <property type="entry name" value="Sporulation-specific cell division protein SsgB"/>
    <property type="match status" value="1"/>
</dbReference>
<keyword evidence="6" id="KW-0131">Cell cycle</keyword>
<feature type="compositionally biased region" description="Low complexity" evidence="8">
    <location>
        <begin position="82"/>
        <end position="92"/>
    </location>
</feature>
<keyword evidence="3" id="KW-0132">Cell division</keyword>
<comment type="subcellular location">
    <subcellularLocation>
        <location evidence="1">Cell septum</location>
    </subcellularLocation>
</comment>
<evidence type="ECO:0000256" key="6">
    <source>
        <dbReference type="ARBA" id="ARBA00023306"/>
    </source>
</evidence>
<comment type="caution">
    <text evidence="9">The sequence shown here is derived from an EMBL/GenBank/DDBJ whole genome shotgun (WGS) entry which is preliminary data.</text>
</comment>
<evidence type="ECO:0000256" key="8">
    <source>
        <dbReference type="SAM" id="MobiDB-lite"/>
    </source>
</evidence>
<dbReference type="InterPro" id="IPR038658">
    <property type="entry name" value="SsgB_sf"/>
</dbReference>
<feature type="compositionally biased region" description="Basic and acidic residues" evidence="8">
    <location>
        <begin position="67"/>
        <end position="78"/>
    </location>
</feature>
<evidence type="ECO:0000313" key="9">
    <source>
        <dbReference type="EMBL" id="MCB5182830.1"/>
    </source>
</evidence>
<reference evidence="9 10" key="1">
    <citation type="submission" date="2021-10" db="EMBL/GenBank/DDBJ databases">
        <title>Streptomyces sp. strain SMC 277, a novel streptomycete isolated from soil.</title>
        <authorList>
            <person name="Chanama M."/>
        </authorList>
    </citation>
    <scope>NUCLEOTIDE SEQUENCE [LARGE SCALE GENOMIC DNA]</scope>
    <source>
        <strain evidence="9 10">SMC 277</strain>
    </source>
</reference>
<evidence type="ECO:0000313" key="10">
    <source>
        <dbReference type="Proteomes" id="UP001199054"/>
    </source>
</evidence>
<dbReference type="RefSeq" id="WP_226730009.1">
    <property type="nucleotide sequence ID" value="NZ_JAJAUY010000152.1"/>
</dbReference>
<organism evidence="9 10">
    <name type="scientific">Streptomyces antimicrobicus</name>
    <dbReference type="NCBI Taxonomy" id="2883108"/>
    <lineage>
        <taxon>Bacteria</taxon>
        <taxon>Bacillati</taxon>
        <taxon>Actinomycetota</taxon>
        <taxon>Actinomycetes</taxon>
        <taxon>Kitasatosporales</taxon>
        <taxon>Streptomycetaceae</taxon>
        <taxon>Streptomyces</taxon>
    </lineage>
</organism>
<evidence type="ECO:0000256" key="7">
    <source>
        <dbReference type="SAM" id="Coils"/>
    </source>
</evidence>
<gene>
    <name evidence="9" type="ORF">LG632_26150</name>
</gene>
<keyword evidence="5" id="KW-0717">Septation</keyword>
<accession>A0ABS8BDY8</accession>
<sequence>MSPRREEAVDPLVPPATAAPAGAADEDLDFEALLDASSLGAPQVTAVLGLTPEPVRQRIAEAAARPDPGETGRAEDRPVPPATAARPASAEVAPRREGAVARWQPARGPAVPLLFAHRSFLIHLAVPGTLGGTRYDRPPPGGLRSWRERDGEYEVLRADVLACLYEDPAAGALLRLTVRLTYRPCDPYAVEAVFRCGVDEVAWVFARELLAEGLRARAGAGDVSVWSDDADVRQDTRRTFIELRPPEGTALVALPSGEVAAFLDASERIVASGAEEEHLRRRLEELEEEFSQLTASPGSKD</sequence>
<dbReference type="Proteomes" id="UP001199054">
    <property type="component" value="Unassembled WGS sequence"/>
</dbReference>
<dbReference type="EMBL" id="JAJAUY010000152">
    <property type="protein sequence ID" value="MCB5182830.1"/>
    <property type="molecule type" value="Genomic_DNA"/>
</dbReference>